<keyword evidence="4" id="KW-0540">Nuclease</keyword>
<protein>
    <recommendedName>
        <fullName evidence="8">DDE Tnp4 domain-containing protein</fullName>
    </recommendedName>
</protein>
<dbReference type="InterPro" id="IPR045249">
    <property type="entry name" value="HARBI1-like"/>
</dbReference>
<dbReference type="EMBL" id="GEZM01018372">
    <property type="protein sequence ID" value="JAV90301.1"/>
    <property type="molecule type" value="Transcribed_RNA"/>
</dbReference>
<proteinExistence type="inferred from homology"/>
<dbReference type="EMBL" id="GEZM01018378">
    <property type="protein sequence ID" value="JAV90273.1"/>
    <property type="molecule type" value="Transcribed_RNA"/>
</dbReference>
<evidence type="ECO:0000256" key="4">
    <source>
        <dbReference type="ARBA" id="ARBA00022722"/>
    </source>
</evidence>
<keyword evidence="7" id="KW-0539">Nucleus</keyword>
<dbReference type="GO" id="GO:0004518">
    <property type="term" value="F:nuclease activity"/>
    <property type="evidence" value="ECO:0007669"/>
    <property type="project" value="UniProtKB-KW"/>
</dbReference>
<evidence type="ECO:0000256" key="5">
    <source>
        <dbReference type="ARBA" id="ARBA00022723"/>
    </source>
</evidence>
<evidence type="ECO:0000256" key="3">
    <source>
        <dbReference type="ARBA" id="ARBA00006958"/>
    </source>
</evidence>
<dbReference type="EMBL" id="GEZM01018377">
    <property type="protein sequence ID" value="JAV90280.1"/>
    <property type="molecule type" value="Transcribed_RNA"/>
</dbReference>
<dbReference type="GO" id="GO:0046872">
    <property type="term" value="F:metal ion binding"/>
    <property type="evidence" value="ECO:0007669"/>
    <property type="project" value="UniProtKB-KW"/>
</dbReference>
<evidence type="ECO:0000256" key="2">
    <source>
        <dbReference type="ARBA" id="ARBA00004123"/>
    </source>
</evidence>
<dbReference type="InterPro" id="IPR027806">
    <property type="entry name" value="HARBI1_dom"/>
</dbReference>
<evidence type="ECO:0000259" key="8">
    <source>
        <dbReference type="Pfam" id="PF13359"/>
    </source>
</evidence>
<dbReference type="EMBL" id="GEZM01018375">
    <property type="protein sequence ID" value="JAV90292.1"/>
    <property type="molecule type" value="Transcribed_RNA"/>
</dbReference>
<sequence>MPTTELEWRVIASEFQKHWNFPLCLGAIDGKHINFRPPRSSGSYYFNYKGDHSIVLLAVADASYKFLYVDIGVNGRVSDGGVYRESSLKWAIDHNTLNFPPHECLPGQNTQLPYTFVADDAFPLSTRIMKPYHSRGLTNERRIFNYRLSRARRVIENSFGILANRFRILLNTINLNPDKVELITLTCCILHNFLLEKNPRYLEPSENTEDNIGKLKKLTDMQGGNRAASEALEARNLFSRFFVTNGAVPWQNDVL</sequence>
<organism evidence="9">
    <name type="scientific">Photinus pyralis</name>
    <name type="common">Common eastern firefly</name>
    <name type="synonym">Lampyris pyralis</name>
    <dbReference type="NCBI Taxonomy" id="7054"/>
    <lineage>
        <taxon>Eukaryota</taxon>
        <taxon>Metazoa</taxon>
        <taxon>Ecdysozoa</taxon>
        <taxon>Arthropoda</taxon>
        <taxon>Hexapoda</taxon>
        <taxon>Insecta</taxon>
        <taxon>Pterygota</taxon>
        <taxon>Neoptera</taxon>
        <taxon>Endopterygota</taxon>
        <taxon>Coleoptera</taxon>
        <taxon>Polyphaga</taxon>
        <taxon>Elateriformia</taxon>
        <taxon>Elateroidea</taxon>
        <taxon>Lampyridae</taxon>
        <taxon>Lampyrinae</taxon>
        <taxon>Photinus</taxon>
    </lineage>
</organism>
<comment type="cofactor">
    <cofactor evidence="1">
        <name>a divalent metal cation</name>
        <dbReference type="ChEBI" id="CHEBI:60240"/>
    </cofactor>
</comment>
<evidence type="ECO:0000256" key="6">
    <source>
        <dbReference type="ARBA" id="ARBA00022801"/>
    </source>
</evidence>
<comment type="similarity">
    <text evidence="3">Belongs to the HARBI1 family.</text>
</comment>
<feature type="domain" description="DDE Tnp4" evidence="8">
    <location>
        <begin position="28"/>
        <end position="192"/>
    </location>
</feature>
<accession>A0A1Y1MXB0</accession>
<dbReference type="EMBL" id="GEZM01018381">
    <property type="protein sequence ID" value="JAV90258.1"/>
    <property type="molecule type" value="Transcribed_RNA"/>
</dbReference>
<dbReference type="EMBL" id="GEZM01018385">
    <property type="protein sequence ID" value="JAV90228.1"/>
    <property type="molecule type" value="Transcribed_RNA"/>
</dbReference>
<name>A0A1Y1MXB0_PHOPY</name>
<dbReference type="GO" id="GO:0016787">
    <property type="term" value="F:hydrolase activity"/>
    <property type="evidence" value="ECO:0007669"/>
    <property type="project" value="UniProtKB-KW"/>
</dbReference>
<evidence type="ECO:0000256" key="7">
    <source>
        <dbReference type="ARBA" id="ARBA00023242"/>
    </source>
</evidence>
<evidence type="ECO:0000313" key="9">
    <source>
        <dbReference type="EMBL" id="JAV90301.1"/>
    </source>
</evidence>
<evidence type="ECO:0000256" key="1">
    <source>
        <dbReference type="ARBA" id="ARBA00001968"/>
    </source>
</evidence>
<dbReference type="Pfam" id="PF13359">
    <property type="entry name" value="DDE_Tnp_4"/>
    <property type="match status" value="1"/>
</dbReference>
<dbReference type="PANTHER" id="PTHR22930:SF269">
    <property type="entry name" value="NUCLEASE HARBI1-LIKE PROTEIN"/>
    <property type="match status" value="1"/>
</dbReference>
<dbReference type="EMBL" id="GEZM01018386">
    <property type="protein sequence ID" value="JAV90220.1"/>
    <property type="molecule type" value="Transcribed_RNA"/>
</dbReference>
<dbReference type="AlphaFoldDB" id="A0A1Y1MXB0"/>
<dbReference type="PANTHER" id="PTHR22930">
    <property type="match status" value="1"/>
</dbReference>
<keyword evidence="6" id="KW-0378">Hydrolase</keyword>
<dbReference type="EMBL" id="GEZM01018387">
    <property type="protein sequence ID" value="JAV90210.1"/>
    <property type="molecule type" value="Transcribed_RNA"/>
</dbReference>
<dbReference type="EMBL" id="GEZM01018382">
    <property type="protein sequence ID" value="JAV90250.1"/>
    <property type="molecule type" value="Transcribed_RNA"/>
</dbReference>
<dbReference type="GO" id="GO:0005634">
    <property type="term" value="C:nucleus"/>
    <property type="evidence" value="ECO:0007669"/>
    <property type="project" value="UniProtKB-SubCell"/>
</dbReference>
<dbReference type="EMBL" id="GEZM01018384">
    <property type="protein sequence ID" value="JAV90234.1"/>
    <property type="molecule type" value="Transcribed_RNA"/>
</dbReference>
<comment type="subcellular location">
    <subcellularLocation>
        <location evidence="2">Nucleus</location>
    </subcellularLocation>
</comment>
<keyword evidence="5" id="KW-0479">Metal-binding</keyword>
<reference evidence="9" key="1">
    <citation type="journal article" date="2016" name="Sci. Rep.">
        <title>Molecular characterization of firefly nuptial gifts: a multi-omics approach sheds light on postcopulatory sexual selection.</title>
        <authorList>
            <person name="Al-Wathiqui N."/>
            <person name="Fallon T.R."/>
            <person name="South A."/>
            <person name="Weng J.K."/>
            <person name="Lewis S.M."/>
        </authorList>
    </citation>
    <scope>NUCLEOTIDE SEQUENCE</scope>
</reference>